<dbReference type="CDD" id="cd10328">
    <property type="entry name" value="SLC5sbd_YidK"/>
    <property type="match status" value="1"/>
</dbReference>
<gene>
    <name evidence="8" type="ORF">VB248_04495</name>
</gene>
<proteinExistence type="inferred from homology"/>
<protein>
    <submittedName>
        <fullName evidence="8">Solute:sodium symporter family transporter</fullName>
    </submittedName>
</protein>
<feature type="transmembrane region" description="Helical" evidence="7">
    <location>
        <begin position="465"/>
        <end position="487"/>
    </location>
</feature>
<feature type="transmembrane region" description="Helical" evidence="7">
    <location>
        <begin position="75"/>
        <end position="98"/>
    </location>
</feature>
<evidence type="ECO:0000256" key="7">
    <source>
        <dbReference type="SAM" id="Phobius"/>
    </source>
</evidence>
<feature type="transmembrane region" description="Helical" evidence="7">
    <location>
        <begin position="439"/>
        <end position="459"/>
    </location>
</feature>
<evidence type="ECO:0000256" key="6">
    <source>
        <dbReference type="RuleBase" id="RU362091"/>
    </source>
</evidence>
<dbReference type="RefSeq" id="WP_323295543.1">
    <property type="nucleotide sequence ID" value="NZ_JAYFUM010000005.1"/>
</dbReference>
<evidence type="ECO:0000256" key="1">
    <source>
        <dbReference type="ARBA" id="ARBA00004141"/>
    </source>
</evidence>
<name>A0ABU5Q6A9_9BACT</name>
<keyword evidence="4 7" id="KW-1133">Transmembrane helix</keyword>
<reference evidence="8 9" key="1">
    <citation type="submission" date="2023-12" db="EMBL/GenBank/DDBJ databases">
        <title>Novel species of the genus Arcicella isolated from rivers.</title>
        <authorList>
            <person name="Lu H."/>
        </authorList>
    </citation>
    <scope>NUCLEOTIDE SEQUENCE [LARGE SCALE GENOMIC DNA]</scope>
    <source>
        <strain evidence="8 9">KCTC 23307</strain>
    </source>
</reference>
<dbReference type="Gene3D" id="1.20.1730.10">
    <property type="entry name" value="Sodium/glucose cotransporter"/>
    <property type="match status" value="1"/>
</dbReference>
<comment type="similarity">
    <text evidence="2 6">Belongs to the sodium:solute symporter (SSF) (TC 2.A.21) family.</text>
</comment>
<dbReference type="PROSITE" id="PS50283">
    <property type="entry name" value="NA_SOLUT_SYMP_3"/>
    <property type="match status" value="1"/>
</dbReference>
<feature type="transmembrane region" description="Helical" evidence="7">
    <location>
        <begin position="160"/>
        <end position="180"/>
    </location>
</feature>
<evidence type="ECO:0000313" key="9">
    <source>
        <dbReference type="Proteomes" id="UP001302949"/>
    </source>
</evidence>
<feature type="transmembrane region" description="Helical" evidence="7">
    <location>
        <begin position="410"/>
        <end position="432"/>
    </location>
</feature>
<evidence type="ECO:0000256" key="3">
    <source>
        <dbReference type="ARBA" id="ARBA00022692"/>
    </source>
</evidence>
<dbReference type="NCBIfam" id="TIGR00813">
    <property type="entry name" value="sss"/>
    <property type="match status" value="1"/>
</dbReference>
<evidence type="ECO:0000313" key="8">
    <source>
        <dbReference type="EMBL" id="MEA5138375.1"/>
    </source>
</evidence>
<keyword evidence="9" id="KW-1185">Reference proteome</keyword>
<feature type="transmembrane region" description="Helical" evidence="7">
    <location>
        <begin position="241"/>
        <end position="260"/>
    </location>
</feature>
<feature type="transmembrane region" description="Helical" evidence="7">
    <location>
        <begin position="42"/>
        <end position="63"/>
    </location>
</feature>
<evidence type="ECO:0000256" key="4">
    <source>
        <dbReference type="ARBA" id="ARBA00022989"/>
    </source>
</evidence>
<dbReference type="PANTHER" id="PTHR11819:SF195">
    <property type="entry name" value="SODIUM_GLUCOSE COTRANSPORTER 4"/>
    <property type="match status" value="1"/>
</dbReference>
<dbReference type="InterPro" id="IPR001734">
    <property type="entry name" value="Na/solute_symporter"/>
</dbReference>
<feature type="transmembrane region" description="Helical" evidence="7">
    <location>
        <begin position="511"/>
        <end position="533"/>
    </location>
</feature>
<feature type="transmembrane region" description="Helical" evidence="7">
    <location>
        <begin position="192"/>
        <end position="209"/>
    </location>
</feature>
<dbReference type="Pfam" id="PF00474">
    <property type="entry name" value="SSF"/>
    <property type="match status" value="1"/>
</dbReference>
<dbReference type="PANTHER" id="PTHR11819">
    <property type="entry name" value="SOLUTE CARRIER FAMILY 5"/>
    <property type="match status" value="1"/>
</dbReference>
<dbReference type="InterPro" id="IPR038377">
    <property type="entry name" value="Na/Glc_symporter_sf"/>
</dbReference>
<accession>A0ABU5Q6A9</accession>
<comment type="caution">
    <text evidence="8">The sequence shown here is derived from an EMBL/GenBank/DDBJ whole genome shotgun (WGS) entry which is preliminary data.</text>
</comment>
<organism evidence="8 9">
    <name type="scientific">Arcicella rigui</name>
    <dbReference type="NCBI Taxonomy" id="797020"/>
    <lineage>
        <taxon>Bacteria</taxon>
        <taxon>Pseudomonadati</taxon>
        <taxon>Bacteroidota</taxon>
        <taxon>Cytophagia</taxon>
        <taxon>Cytophagales</taxon>
        <taxon>Flectobacillaceae</taxon>
        <taxon>Arcicella</taxon>
    </lineage>
</organism>
<feature type="transmembrane region" description="Helical" evidence="7">
    <location>
        <begin position="386"/>
        <end position="404"/>
    </location>
</feature>
<feature type="transmembrane region" description="Helical" evidence="7">
    <location>
        <begin position="327"/>
        <end position="349"/>
    </location>
</feature>
<keyword evidence="5 7" id="KW-0472">Membrane</keyword>
<feature type="transmembrane region" description="Helical" evidence="7">
    <location>
        <begin position="119"/>
        <end position="140"/>
    </location>
</feature>
<feature type="transmembrane region" description="Helical" evidence="7">
    <location>
        <begin position="6"/>
        <end position="21"/>
    </location>
</feature>
<comment type="subcellular location">
    <subcellularLocation>
        <location evidence="1">Membrane</location>
        <topology evidence="1">Multi-pass membrane protein</topology>
    </subcellularLocation>
</comment>
<dbReference type="NCBIfam" id="NF007790">
    <property type="entry name" value="PRK10484.1"/>
    <property type="match status" value="1"/>
</dbReference>
<feature type="transmembrane region" description="Helical" evidence="7">
    <location>
        <begin position="281"/>
        <end position="307"/>
    </location>
</feature>
<sequence>MNISALLFFLLFNGIIALVSWKKLFREKSKTSEEYFLGKRNLGFVLVGSLLFLTNINGVQFIGENESVYTNNMTVMAWGLTSVFAMIIVSEFFMPIYLRGGFITTPDFLEERFDSSTKTIVSIIFLISYLVNMLPTVLYGGAVVFNGIFDFSEIIGISNWSMLCILTCVFGLIGATYTLLGGIRVVAVSDSLLGIGLLIGGLSLPYFGLKVLGSGSLQEGLRIILSSNTSHLNAIGKSTDAIPFSTLFTGMILVNLNYWGMEQFIVQRTLSSRNLAESQKGIALAALGKLFAPLIINLPGIIAVHLYPRIANTAEVFPKLAGDVLPPILVGLVASVIFGATITAFNAGLNSSSTLFVMNIYKPYLQKKSQTSTINDYQLVRIGKRFQLFATLIALCIAPFIYFAKGGFYTYLQMVGGAFSVPIFMVIFIGFITKKLPAIAVKIGLFFFVICYVASQLLFDTGIHYLHVLAILFVLTSCIMLIIGRLFPQAEAYRPKENSGIDIQPWKERHYFHLILLVLMVLVFILFSTLGIAS</sequence>
<dbReference type="EMBL" id="JAYFUM010000005">
    <property type="protein sequence ID" value="MEA5138375.1"/>
    <property type="molecule type" value="Genomic_DNA"/>
</dbReference>
<keyword evidence="3 7" id="KW-0812">Transmembrane</keyword>
<evidence type="ECO:0000256" key="2">
    <source>
        <dbReference type="ARBA" id="ARBA00006434"/>
    </source>
</evidence>
<dbReference type="Proteomes" id="UP001302949">
    <property type="component" value="Unassembled WGS sequence"/>
</dbReference>
<evidence type="ECO:0000256" key="5">
    <source>
        <dbReference type="ARBA" id="ARBA00023136"/>
    </source>
</evidence>